<gene>
    <name evidence="6" type="ORF">RRG08_059902</name>
</gene>
<reference evidence="6" key="1">
    <citation type="journal article" date="2023" name="G3 (Bethesda)">
        <title>A reference genome for the long-term kleptoplast-retaining sea slug Elysia crispata morphotype clarki.</title>
        <authorList>
            <person name="Eastman K.E."/>
            <person name="Pendleton A.L."/>
            <person name="Shaikh M.A."/>
            <person name="Suttiyut T."/>
            <person name="Ogas R."/>
            <person name="Tomko P."/>
            <person name="Gavelis G."/>
            <person name="Widhalm J.R."/>
            <person name="Wisecaver J.H."/>
        </authorList>
    </citation>
    <scope>NUCLEOTIDE SEQUENCE</scope>
    <source>
        <strain evidence="6">ECLA1</strain>
    </source>
</reference>
<dbReference type="Gene3D" id="1.10.1450.10">
    <property type="entry name" value="Tetraspanin"/>
    <property type="match status" value="1"/>
</dbReference>
<organism evidence="6 7">
    <name type="scientific">Elysia crispata</name>
    <name type="common">lettuce slug</name>
    <dbReference type="NCBI Taxonomy" id="231223"/>
    <lineage>
        <taxon>Eukaryota</taxon>
        <taxon>Metazoa</taxon>
        <taxon>Spiralia</taxon>
        <taxon>Lophotrochozoa</taxon>
        <taxon>Mollusca</taxon>
        <taxon>Gastropoda</taxon>
        <taxon>Heterobranchia</taxon>
        <taxon>Euthyneura</taxon>
        <taxon>Panpulmonata</taxon>
        <taxon>Sacoglossa</taxon>
        <taxon>Placobranchoidea</taxon>
        <taxon>Plakobranchidae</taxon>
        <taxon>Elysia</taxon>
    </lineage>
</organism>
<comment type="caution">
    <text evidence="6">The sequence shown here is derived from an EMBL/GenBank/DDBJ whole genome shotgun (WGS) entry which is preliminary data.</text>
</comment>
<keyword evidence="3 5" id="KW-1133">Transmembrane helix</keyword>
<evidence type="ECO:0000256" key="1">
    <source>
        <dbReference type="ARBA" id="ARBA00004141"/>
    </source>
</evidence>
<dbReference type="EMBL" id="JAWDGP010006836">
    <property type="protein sequence ID" value="KAK3734720.1"/>
    <property type="molecule type" value="Genomic_DNA"/>
</dbReference>
<dbReference type="AlphaFoldDB" id="A0AAE0Y6I9"/>
<comment type="subcellular location">
    <subcellularLocation>
        <location evidence="1">Membrane</location>
        <topology evidence="1">Multi-pass membrane protein</topology>
    </subcellularLocation>
</comment>
<feature type="transmembrane region" description="Helical" evidence="5">
    <location>
        <begin position="76"/>
        <end position="97"/>
    </location>
</feature>
<feature type="transmembrane region" description="Helical" evidence="5">
    <location>
        <begin position="7"/>
        <end position="30"/>
    </location>
</feature>
<evidence type="ECO:0000256" key="2">
    <source>
        <dbReference type="ARBA" id="ARBA00022692"/>
    </source>
</evidence>
<dbReference type="Pfam" id="PF00335">
    <property type="entry name" value="Tetraspanin"/>
    <property type="match status" value="1"/>
</dbReference>
<evidence type="ECO:0000313" key="6">
    <source>
        <dbReference type="EMBL" id="KAK3734720.1"/>
    </source>
</evidence>
<sequence>MKYTIILLFSLVISTIVGTMLFILGCIVRFQQTMLLNKYIAGLATKAIYEACMGDPNEMNLCPSRTTFNSIYVGDWANYLGALIILPGFFIILYTLVGAVGVIKKSQALLLMMFILILTSMALEYYLLDIILSEGSFHEDAKDELSEMITSDYTLKGDSNEFTRMLNAIMIQAGCCGINGPNDFNINETFMVQGQRLVVHTPPACCDVEGFLTIPDGYMDLIQCANDPSSTKAFQLGCYSVLHAHFYETYGVLTIAFIMIVIVWEGIQGLTIFMIILRPAPKSPRKSVASSAGSARGVPPPSHEVPKKKFIPYSKVSSNVAADINRIKSTEIW</sequence>
<dbReference type="GO" id="GO:0016020">
    <property type="term" value="C:membrane"/>
    <property type="evidence" value="ECO:0007669"/>
    <property type="project" value="UniProtKB-SubCell"/>
</dbReference>
<keyword evidence="4 5" id="KW-0472">Membrane</keyword>
<dbReference type="PROSITE" id="PS51257">
    <property type="entry name" value="PROKAR_LIPOPROTEIN"/>
    <property type="match status" value="1"/>
</dbReference>
<protein>
    <recommendedName>
        <fullName evidence="8">Tetraspanin</fullName>
    </recommendedName>
</protein>
<proteinExistence type="predicted"/>
<feature type="transmembrane region" description="Helical" evidence="5">
    <location>
        <begin position="250"/>
        <end position="277"/>
    </location>
</feature>
<dbReference type="SUPFAM" id="SSF48652">
    <property type="entry name" value="Tetraspanin"/>
    <property type="match status" value="1"/>
</dbReference>
<dbReference type="Proteomes" id="UP001283361">
    <property type="component" value="Unassembled WGS sequence"/>
</dbReference>
<feature type="transmembrane region" description="Helical" evidence="5">
    <location>
        <begin position="109"/>
        <end position="128"/>
    </location>
</feature>
<evidence type="ECO:0008006" key="8">
    <source>
        <dbReference type="Google" id="ProtNLM"/>
    </source>
</evidence>
<evidence type="ECO:0000256" key="5">
    <source>
        <dbReference type="SAM" id="Phobius"/>
    </source>
</evidence>
<dbReference type="InterPro" id="IPR008952">
    <property type="entry name" value="Tetraspanin_EC2_sf"/>
</dbReference>
<name>A0AAE0Y6I9_9GAST</name>
<evidence type="ECO:0000256" key="3">
    <source>
        <dbReference type="ARBA" id="ARBA00022989"/>
    </source>
</evidence>
<accession>A0AAE0Y6I9</accession>
<evidence type="ECO:0000256" key="4">
    <source>
        <dbReference type="ARBA" id="ARBA00023136"/>
    </source>
</evidence>
<evidence type="ECO:0000313" key="7">
    <source>
        <dbReference type="Proteomes" id="UP001283361"/>
    </source>
</evidence>
<dbReference type="InterPro" id="IPR018499">
    <property type="entry name" value="Tetraspanin/Peripherin"/>
</dbReference>
<keyword evidence="2 5" id="KW-0812">Transmembrane</keyword>
<keyword evidence="7" id="KW-1185">Reference proteome</keyword>